<gene>
    <name evidence="7" type="ORF">SAMN02745157_0806</name>
</gene>
<evidence type="ECO:0000256" key="1">
    <source>
        <dbReference type="ARBA" id="ARBA00004370"/>
    </source>
</evidence>
<keyword evidence="6" id="KW-1003">Cell membrane</keyword>
<dbReference type="STRING" id="1122133.SAMN02745157_0806"/>
<dbReference type="AlphaFoldDB" id="A0A1M4VVF9"/>
<evidence type="ECO:0000256" key="5">
    <source>
        <dbReference type="ARBA" id="ARBA00023136"/>
    </source>
</evidence>
<proteinExistence type="inferred from homology"/>
<dbReference type="InterPro" id="IPR002994">
    <property type="entry name" value="Surf1/Shy1"/>
</dbReference>
<feature type="transmembrane region" description="Helical" evidence="6">
    <location>
        <begin position="228"/>
        <end position="249"/>
    </location>
</feature>
<feature type="transmembrane region" description="Helical" evidence="6">
    <location>
        <begin position="21"/>
        <end position="39"/>
    </location>
</feature>
<dbReference type="InterPro" id="IPR045214">
    <property type="entry name" value="Surf1/Surf4"/>
</dbReference>
<evidence type="ECO:0000256" key="3">
    <source>
        <dbReference type="ARBA" id="ARBA00022692"/>
    </source>
</evidence>
<accession>A0A1M4VVF9</accession>
<evidence type="ECO:0000256" key="6">
    <source>
        <dbReference type="RuleBase" id="RU363076"/>
    </source>
</evidence>
<protein>
    <recommendedName>
        <fullName evidence="6">SURF1-like protein</fullName>
    </recommendedName>
</protein>
<dbReference type="Proteomes" id="UP000184485">
    <property type="component" value="Unassembled WGS sequence"/>
</dbReference>
<dbReference type="Pfam" id="PF02104">
    <property type="entry name" value="SURF1"/>
    <property type="match status" value="1"/>
</dbReference>
<dbReference type="PANTHER" id="PTHR23427">
    <property type="entry name" value="SURFEIT LOCUS PROTEIN"/>
    <property type="match status" value="1"/>
</dbReference>
<dbReference type="EMBL" id="FQUP01000001">
    <property type="protein sequence ID" value="SHE72927.1"/>
    <property type="molecule type" value="Genomic_DNA"/>
</dbReference>
<comment type="subcellular location">
    <subcellularLocation>
        <location evidence="6">Cell membrane</location>
        <topology evidence="6">Multi-pass membrane protein</topology>
    </subcellularLocation>
    <subcellularLocation>
        <location evidence="1">Membrane</location>
    </subcellularLocation>
</comment>
<dbReference type="PROSITE" id="PS50895">
    <property type="entry name" value="SURF1"/>
    <property type="match status" value="1"/>
</dbReference>
<dbReference type="PANTHER" id="PTHR23427:SF2">
    <property type="entry name" value="SURFEIT LOCUS PROTEIN 1"/>
    <property type="match status" value="1"/>
</dbReference>
<reference evidence="7 8" key="1">
    <citation type="submission" date="2016-11" db="EMBL/GenBank/DDBJ databases">
        <authorList>
            <person name="Jaros S."/>
            <person name="Januszkiewicz K."/>
            <person name="Wedrychowicz H."/>
        </authorList>
    </citation>
    <scope>NUCLEOTIDE SEQUENCE [LARGE SCALE GENOMIC DNA]</scope>
    <source>
        <strain evidence="7 8">DSM 19436</strain>
    </source>
</reference>
<keyword evidence="3 6" id="KW-0812">Transmembrane</keyword>
<organism evidence="7 8">
    <name type="scientific">Kaistia soli DSM 19436</name>
    <dbReference type="NCBI Taxonomy" id="1122133"/>
    <lineage>
        <taxon>Bacteria</taxon>
        <taxon>Pseudomonadati</taxon>
        <taxon>Pseudomonadota</taxon>
        <taxon>Alphaproteobacteria</taxon>
        <taxon>Hyphomicrobiales</taxon>
        <taxon>Kaistiaceae</taxon>
        <taxon>Kaistia</taxon>
    </lineage>
</organism>
<keyword evidence="8" id="KW-1185">Reference proteome</keyword>
<name>A0A1M4VVF9_9HYPH</name>
<evidence type="ECO:0000256" key="2">
    <source>
        <dbReference type="ARBA" id="ARBA00007165"/>
    </source>
</evidence>
<dbReference type="OrthoDB" id="6079986at2"/>
<dbReference type="GO" id="GO:0005886">
    <property type="term" value="C:plasma membrane"/>
    <property type="evidence" value="ECO:0007669"/>
    <property type="project" value="UniProtKB-SubCell"/>
</dbReference>
<keyword evidence="5 6" id="KW-0472">Membrane</keyword>
<dbReference type="CDD" id="cd06662">
    <property type="entry name" value="SURF1"/>
    <property type="match status" value="1"/>
</dbReference>
<evidence type="ECO:0000256" key="4">
    <source>
        <dbReference type="ARBA" id="ARBA00022989"/>
    </source>
</evidence>
<keyword evidence="4 6" id="KW-1133">Transmembrane helix</keyword>
<sequence>MTRRDAPTRVKSPIRRLVAPALATIVMFVLLCGLGFWQLQRLHWKEALIAQVDSRIHAAPVPAPGPEAWPTLDLAEADFTPVTVSGTFLTDKEALLYMTLSEPKGPIGGVGWQVFVPLKTDAGWIVYVNRGFVPDPRRDPATRAEGQPTGTVSVTGLLRRPERPLHLFGDGMSRDNQWFAREPALYARAAGLPAAEVAPYSIDADATPNPGGLPQGGETLVVFPNNHLQYVITWFGLALALVGVFIAYARGVLKRGPDDEAD</sequence>
<evidence type="ECO:0000313" key="7">
    <source>
        <dbReference type="EMBL" id="SHE72927.1"/>
    </source>
</evidence>
<comment type="similarity">
    <text evidence="2 6">Belongs to the SURF1 family.</text>
</comment>
<evidence type="ECO:0000313" key="8">
    <source>
        <dbReference type="Proteomes" id="UP000184485"/>
    </source>
</evidence>